<comment type="caution">
    <text evidence="1">The sequence shown here is derived from an EMBL/GenBank/DDBJ whole genome shotgun (WGS) entry which is preliminary data.</text>
</comment>
<name>A0ABQ8WFL9_PENCH</name>
<protein>
    <submittedName>
        <fullName evidence="1">Uncharacterized protein</fullName>
    </submittedName>
</protein>
<dbReference type="Proteomes" id="UP001220256">
    <property type="component" value="Unassembled WGS sequence"/>
</dbReference>
<reference evidence="1 2" key="1">
    <citation type="journal article" date="2023" name="IMA Fungus">
        <title>Comparative genomic study of the Penicillium genus elucidates a diverse pangenome and 15 lateral gene transfer events.</title>
        <authorList>
            <person name="Petersen C."/>
            <person name="Sorensen T."/>
            <person name="Nielsen M.R."/>
            <person name="Sondergaard T.E."/>
            <person name="Sorensen J.L."/>
            <person name="Fitzpatrick D.A."/>
            <person name="Frisvad J.C."/>
            <person name="Nielsen K.L."/>
        </authorList>
    </citation>
    <scope>NUCLEOTIDE SEQUENCE [LARGE SCALE GENOMIC DNA]</scope>
    <source>
        <strain evidence="1 2">IBT 3361</strain>
    </source>
</reference>
<evidence type="ECO:0000313" key="1">
    <source>
        <dbReference type="EMBL" id="KAJ5268746.1"/>
    </source>
</evidence>
<keyword evidence="2" id="KW-1185">Reference proteome</keyword>
<evidence type="ECO:0000313" key="2">
    <source>
        <dbReference type="Proteomes" id="UP001220256"/>
    </source>
</evidence>
<accession>A0ABQ8WFL9</accession>
<organism evidence="1 2">
    <name type="scientific">Penicillium chrysogenum</name>
    <name type="common">Penicillium notatum</name>
    <dbReference type="NCBI Taxonomy" id="5076"/>
    <lineage>
        <taxon>Eukaryota</taxon>
        <taxon>Fungi</taxon>
        <taxon>Dikarya</taxon>
        <taxon>Ascomycota</taxon>
        <taxon>Pezizomycotina</taxon>
        <taxon>Eurotiomycetes</taxon>
        <taxon>Eurotiomycetidae</taxon>
        <taxon>Eurotiales</taxon>
        <taxon>Aspergillaceae</taxon>
        <taxon>Penicillium</taxon>
        <taxon>Penicillium chrysogenum species complex</taxon>
    </lineage>
</organism>
<dbReference type="EMBL" id="JAPVEB010000003">
    <property type="protein sequence ID" value="KAJ5268746.1"/>
    <property type="molecule type" value="Genomic_DNA"/>
</dbReference>
<proteinExistence type="predicted"/>
<gene>
    <name evidence="1" type="ORF">N7505_004504</name>
</gene>
<sequence length="159" mass="17957">MALKVFGGPARDDPLWPMDRKILLSSWISKVPAQFGERLMKVGLWITFEEDWNGGSVNAGFLSHLRITFPATERMDGQSGEIRLKEESLQDLQLLQNECTKLNTLKVLVYNQSPSYLITEDQDNTEFACDALLKINAEFRCIPSLARIILRHSGFEGGP</sequence>